<accession>A0AAE0LCX9</accession>
<keyword evidence="4" id="KW-1185">Reference proteome</keyword>
<dbReference type="EMBL" id="LGRX02004493">
    <property type="protein sequence ID" value="KAK3280189.1"/>
    <property type="molecule type" value="Genomic_DNA"/>
</dbReference>
<feature type="region of interest" description="Disordered" evidence="1">
    <location>
        <begin position="55"/>
        <end position="95"/>
    </location>
</feature>
<evidence type="ECO:0000256" key="1">
    <source>
        <dbReference type="SAM" id="MobiDB-lite"/>
    </source>
</evidence>
<name>A0AAE0LCX9_9CHLO</name>
<evidence type="ECO:0000313" key="3">
    <source>
        <dbReference type="EMBL" id="KAK3280189.1"/>
    </source>
</evidence>
<dbReference type="SUPFAM" id="SSF49899">
    <property type="entry name" value="Concanavalin A-like lectins/glucanases"/>
    <property type="match status" value="1"/>
</dbReference>
<feature type="region of interest" description="Disordered" evidence="1">
    <location>
        <begin position="274"/>
        <end position="316"/>
    </location>
</feature>
<feature type="compositionally biased region" description="Pro residues" evidence="1">
    <location>
        <begin position="283"/>
        <end position="316"/>
    </location>
</feature>
<dbReference type="AlphaFoldDB" id="A0AAE0LCX9"/>
<proteinExistence type="predicted"/>
<organism evidence="3 4">
    <name type="scientific">Cymbomonas tetramitiformis</name>
    <dbReference type="NCBI Taxonomy" id="36881"/>
    <lineage>
        <taxon>Eukaryota</taxon>
        <taxon>Viridiplantae</taxon>
        <taxon>Chlorophyta</taxon>
        <taxon>Pyramimonadophyceae</taxon>
        <taxon>Pyramimonadales</taxon>
        <taxon>Pyramimonadaceae</taxon>
        <taxon>Cymbomonas</taxon>
    </lineage>
</organism>
<evidence type="ECO:0000313" key="4">
    <source>
        <dbReference type="Proteomes" id="UP001190700"/>
    </source>
</evidence>
<feature type="region of interest" description="Disordered" evidence="1">
    <location>
        <begin position="204"/>
        <end position="239"/>
    </location>
</feature>
<sequence>MVVSPLAILLVCIAQCAQVDSSNAAVTNKTFRFSFTPDRAEPRSALANDLALAPHRQRPQDEPQAHFSETPGPPPGTRAGLAAERGSPQDAGSRRSLLPQTIYLGSFKVSDGPDASTAPPTYSCKDTCELLYGNDAHFGEYQGSISDTEVTNTCYGDTWQDSCFNGPNSDTYKVGSTFSGTRAWSTYVSDNNCQQINYCYGDTHFSPPPPSPPPSPPSPPPPFTAITPPSPPLPPGRLVRQPHLLHHFHHHTQLPPNPTPISLEPAITPSIASEASASLAPSTRPPPPLPPPSPPPPKPPSPPPSPPSPPPPPPNPPLPGYPVYSVSFDGGEDYLLLPPLSPIKGISLWIYIDTFQKSFTTYIIDARYSSNPDIDTKADLFMSNSLTGSSWSTLYVDGAMVWLDWSSFFPGRWQHVHLESL</sequence>
<comment type="caution">
    <text evidence="3">The sequence shown here is derived from an EMBL/GenBank/DDBJ whole genome shotgun (WGS) entry which is preliminary data.</text>
</comment>
<feature type="non-terminal residue" evidence="3">
    <location>
        <position position="421"/>
    </location>
</feature>
<dbReference type="InterPro" id="IPR013320">
    <property type="entry name" value="ConA-like_dom_sf"/>
</dbReference>
<feature type="compositionally biased region" description="Pro residues" evidence="1">
    <location>
        <begin position="206"/>
        <end position="235"/>
    </location>
</feature>
<reference evidence="3 4" key="1">
    <citation type="journal article" date="2015" name="Genome Biol. Evol.">
        <title>Comparative Genomics of a Bacterivorous Green Alga Reveals Evolutionary Causalities and Consequences of Phago-Mixotrophic Mode of Nutrition.</title>
        <authorList>
            <person name="Burns J.A."/>
            <person name="Paasch A."/>
            <person name="Narechania A."/>
            <person name="Kim E."/>
        </authorList>
    </citation>
    <scope>NUCLEOTIDE SEQUENCE [LARGE SCALE GENOMIC DNA]</scope>
    <source>
        <strain evidence="3 4">PLY_AMNH</strain>
    </source>
</reference>
<protein>
    <submittedName>
        <fullName evidence="3">Uncharacterized protein</fullName>
    </submittedName>
</protein>
<keyword evidence="2" id="KW-0732">Signal</keyword>
<feature type="chain" id="PRO_5042277951" evidence="2">
    <location>
        <begin position="25"/>
        <end position="421"/>
    </location>
</feature>
<gene>
    <name evidence="3" type="ORF">CYMTET_11962</name>
</gene>
<dbReference type="Proteomes" id="UP001190700">
    <property type="component" value="Unassembled WGS sequence"/>
</dbReference>
<feature type="signal peptide" evidence="2">
    <location>
        <begin position="1"/>
        <end position="24"/>
    </location>
</feature>
<dbReference type="PRINTS" id="PR01217">
    <property type="entry name" value="PRICHEXTENSN"/>
</dbReference>
<evidence type="ECO:0000256" key="2">
    <source>
        <dbReference type="SAM" id="SignalP"/>
    </source>
</evidence>